<reference evidence="1 2" key="1">
    <citation type="journal article" date="2023" name="Microbiol. Spectr.">
        <title>Symbiosis of Carpenter Bees with Uncharacterized Lactic Acid Bacteria Showing NAD Auxotrophy.</title>
        <authorList>
            <person name="Kawasaki S."/>
            <person name="Ozawa K."/>
            <person name="Mori T."/>
            <person name="Yamamoto A."/>
            <person name="Ito M."/>
            <person name="Ohkuma M."/>
            <person name="Sakamoto M."/>
            <person name="Matsutani M."/>
        </authorList>
    </citation>
    <scope>NUCLEOTIDE SEQUENCE [LARGE SCALE GENOMIC DNA]</scope>
    <source>
        <strain evidence="1 2">XA3</strain>
    </source>
</reference>
<sequence length="117" mass="13979">MVQSIKLAELEIPIPKGFRIITDEEFNDLNQKADYGRWWSMKDVEERYHRKRNWILGVLYNPKFKPLLEHKAVMYGGKGGKSVYLFEPTKFSKFMREWFPEIDKEMSNGYLNVKKAN</sequence>
<evidence type="ECO:0000313" key="1">
    <source>
        <dbReference type="EMBL" id="BDR59553.1"/>
    </source>
</evidence>
<dbReference type="KEGG" id="xap:XA3_19940"/>
<proteinExistence type="predicted"/>
<name>A0AAU9DZ71_9LACO</name>
<dbReference type="AlphaFoldDB" id="A0AAU9DZ71"/>
<accession>A0AAU9DZ71</accession>
<dbReference type="EMBL" id="AP026802">
    <property type="protein sequence ID" value="BDR59553.1"/>
    <property type="molecule type" value="Genomic_DNA"/>
</dbReference>
<dbReference type="Proteomes" id="UP001321861">
    <property type="component" value="Chromosome"/>
</dbReference>
<protein>
    <recommendedName>
        <fullName evidence="3">DUF771 domain-containing protein</fullName>
    </recommendedName>
</protein>
<dbReference type="Pfam" id="PF05595">
    <property type="entry name" value="DUF771"/>
    <property type="match status" value="1"/>
</dbReference>
<keyword evidence="2" id="KW-1185">Reference proteome</keyword>
<gene>
    <name evidence="1" type="ORF">XA3_19940</name>
</gene>
<dbReference type="InterPro" id="IPR008489">
    <property type="entry name" value="DUF771"/>
</dbReference>
<evidence type="ECO:0008006" key="3">
    <source>
        <dbReference type="Google" id="ProtNLM"/>
    </source>
</evidence>
<organism evidence="1 2">
    <name type="scientific">Xylocopilactobacillus apicola</name>
    <dbReference type="NCBI Taxonomy" id="2932184"/>
    <lineage>
        <taxon>Bacteria</taxon>
        <taxon>Bacillati</taxon>
        <taxon>Bacillota</taxon>
        <taxon>Bacilli</taxon>
        <taxon>Lactobacillales</taxon>
        <taxon>Lactobacillaceae</taxon>
        <taxon>Xylocopilactobacillus</taxon>
    </lineage>
</organism>
<evidence type="ECO:0000313" key="2">
    <source>
        <dbReference type="Proteomes" id="UP001321861"/>
    </source>
</evidence>
<dbReference type="RefSeq" id="WP_317635342.1">
    <property type="nucleotide sequence ID" value="NZ_AP026802.1"/>
</dbReference>